<sequence length="132" mass="14812">MKSLPFFFAILSLSTLTACSSPPPDNVEKINHLQIPLVLPGEKPPQAQISHIASLYQENKQQIDNLTRSVKSQYLQDTTAKEIFVADSAVQRVYASLTKLEQLDMVNQQYLKDNNVTGLQNIHIMLEPLFAS</sequence>
<proteinExistence type="predicted"/>
<accession>A0A431SHL6</accession>
<evidence type="ECO:0008006" key="6">
    <source>
        <dbReference type="Google" id="ProtNLM"/>
    </source>
</evidence>
<reference evidence="2 4" key="1">
    <citation type="submission" date="2018-01" db="EMBL/GenBank/DDBJ databases">
        <title>Geographic spread and resistance mechanisms of dominant carbapenem-resistant Enterobacter cloacae complex clones ST171 and ST78.</title>
        <authorList>
            <person name="Gomez-Simmonds A."/>
            <person name="Annavajhala M.K."/>
            <person name="Wang Z."/>
            <person name="Macesic N."/>
            <person name="Hu Y."/>
            <person name="Giddins M.J."/>
            <person name="O'Malley A."/>
            <person name="Toussaint N.C."/>
            <person name="Whittier S."/>
            <person name="Torres V.J."/>
            <person name="Uhlemann A.-C."/>
        </authorList>
    </citation>
    <scope>NUCLEOTIDE SEQUENCE [LARGE SCALE GENOMIC DNA]</scope>
    <source>
        <strain evidence="2 4">78</strain>
    </source>
</reference>
<gene>
    <name evidence="2" type="ORF">C1O12_16185</name>
    <name evidence="3" type="ORF">DL189_04670</name>
</gene>
<evidence type="ECO:0000313" key="2">
    <source>
        <dbReference type="EMBL" id="PTX89832.1"/>
    </source>
</evidence>
<dbReference type="Proteomes" id="UP000246375">
    <property type="component" value="Unassembled WGS sequence"/>
</dbReference>
<comment type="caution">
    <text evidence="2">The sequence shown here is derived from an EMBL/GenBank/DDBJ whole genome shotgun (WGS) entry which is preliminary data.</text>
</comment>
<dbReference type="Proteomes" id="UP000244004">
    <property type="component" value="Unassembled WGS sequence"/>
</dbReference>
<dbReference type="PROSITE" id="PS51257">
    <property type="entry name" value="PROKAR_LIPOPROTEIN"/>
    <property type="match status" value="1"/>
</dbReference>
<protein>
    <recommendedName>
        <fullName evidence="6">Lipoprotein</fullName>
    </recommendedName>
</protein>
<reference evidence="3 5" key="2">
    <citation type="submission" date="2018-05" db="EMBL/GenBank/DDBJ databases">
        <title>Evaluation of testing and processing parameters for the GenePOC Carba assay.</title>
        <authorList>
            <person name="Walsh T.R."/>
        </authorList>
    </citation>
    <scope>NUCLEOTIDE SEQUENCE [LARGE SCALE GENOMIC DNA]</scope>
    <source>
        <strain evidence="3 5">PECIMP</strain>
    </source>
</reference>
<dbReference type="AlphaFoldDB" id="A0A155M0L7"/>
<feature type="chain" id="PRO_5014248790" description="Lipoprotein" evidence="1">
    <location>
        <begin position="19"/>
        <end position="132"/>
    </location>
</feature>
<dbReference type="EMBL" id="QHMI01000003">
    <property type="protein sequence ID" value="PXB42384.1"/>
    <property type="molecule type" value="Genomic_DNA"/>
</dbReference>
<dbReference type="GeneID" id="99707296"/>
<organism evidence="2 4">
    <name type="scientific">Enterobacter hormaechei</name>
    <dbReference type="NCBI Taxonomy" id="158836"/>
    <lineage>
        <taxon>Bacteria</taxon>
        <taxon>Pseudomonadati</taxon>
        <taxon>Pseudomonadota</taxon>
        <taxon>Gammaproteobacteria</taxon>
        <taxon>Enterobacterales</taxon>
        <taxon>Enterobacteriaceae</taxon>
        <taxon>Enterobacter</taxon>
        <taxon>Enterobacter cloacae complex</taxon>
    </lineage>
</organism>
<evidence type="ECO:0000313" key="5">
    <source>
        <dbReference type="Proteomes" id="UP000246375"/>
    </source>
</evidence>
<keyword evidence="1" id="KW-0732">Signal</keyword>
<accession>A0A155M0L7</accession>
<evidence type="ECO:0000256" key="1">
    <source>
        <dbReference type="SAM" id="SignalP"/>
    </source>
</evidence>
<dbReference type="EMBL" id="PNXT01000001">
    <property type="protein sequence ID" value="PTX89832.1"/>
    <property type="molecule type" value="Genomic_DNA"/>
</dbReference>
<evidence type="ECO:0000313" key="4">
    <source>
        <dbReference type="Proteomes" id="UP000244004"/>
    </source>
</evidence>
<dbReference type="RefSeq" id="WP_022649275.1">
    <property type="nucleotide sequence ID" value="NZ_AP025764.1"/>
</dbReference>
<feature type="signal peptide" evidence="1">
    <location>
        <begin position="1"/>
        <end position="18"/>
    </location>
</feature>
<name>A0A155M0L7_9ENTR</name>
<evidence type="ECO:0000313" key="3">
    <source>
        <dbReference type="EMBL" id="PXB42384.1"/>
    </source>
</evidence>